<accession>A0ABT4INP3</accession>
<protein>
    <submittedName>
        <fullName evidence="1">Uncharacterized protein</fullName>
    </submittedName>
</protein>
<gene>
    <name evidence="1" type="ORF">O0S09_09000</name>
</gene>
<reference evidence="1" key="1">
    <citation type="submission" date="2022-12" db="EMBL/GenBank/DDBJ databases">
        <title>Isolation and characterisation of novel Methanocorpusculum spp. from native Australian herbivores indicates the genus is ancestrally host-associated.</title>
        <authorList>
            <person name="Volmer J.G."/>
            <person name="Soo R.M."/>
            <person name="Evans P.N."/>
            <person name="Hoedt E.C."/>
            <person name="Astorga Alsina A.L."/>
            <person name="Woodcroft B.J."/>
            <person name="Tyson G.W."/>
            <person name="Hugenholtz P."/>
            <person name="Morrison M."/>
        </authorList>
    </citation>
    <scope>NUCLEOTIDE SEQUENCE</scope>
    <source>
        <strain evidence="1">CW153</strain>
    </source>
</reference>
<dbReference type="EMBL" id="JAPTGC010000018">
    <property type="protein sequence ID" value="MCZ0863381.1"/>
    <property type="molecule type" value="Genomic_DNA"/>
</dbReference>
<proteinExistence type="predicted"/>
<keyword evidence="2" id="KW-1185">Reference proteome</keyword>
<comment type="caution">
    <text evidence="1">The sequence shown here is derived from an EMBL/GenBank/DDBJ whole genome shotgun (WGS) entry which is preliminary data.</text>
</comment>
<organism evidence="1 2">
    <name type="scientific">Methanocorpusculum vombati</name>
    <dbReference type="NCBI Taxonomy" id="3002864"/>
    <lineage>
        <taxon>Archaea</taxon>
        <taxon>Methanobacteriati</taxon>
        <taxon>Methanobacteriota</taxon>
        <taxon>Stenosarchaea group</taxon>
        <taxon>Methanomicrobia</taxon>
        <taxon>Methanomicrobiales</taxon>
        <taxon>Methanocorpusculaceae</taxon>
        <taxon>Methanocorpusculum</taxon>
    </lineage>
</organism>
<evidence type="ECO:0000313" key="2">
    <source>
        <dbReference type="Proteomes" id="UP001141336"/>
    </source>
</evidence>
<dbReference type="RefSeq" id="WP_268923644.1">
    <property type="nucleotide sequence ID" value="NZ_JAPTGC010000018.1"/>
</dbReference>
<sequence length="60" mass="6594">MNKHLHIIILTLLFSVGSPGAAADDPNRQYSPQDNLSVSPYYDDREELAGTTHIPATTLQ</sequence>
<name>A0ABT4INP3_9EURY</name>
<dbReference type="Proteomes" id="UP001141336">
    <property type="component" value="Unassembled WGS sequence"/>
</dbReference>
<evidence type="ECO:0000313" key="1">
    <source>
        <dbReference type="EMBL" id="MCZ0863381.1"/>
    </source>
</evidence>